<dbReference type="GO" id="GO:0030288">
    <property type="term" value="C:outer membrane-bounded periplasmic space"/>
    <property type="evidence" value="ECO:0007669"/>
    <property type="project" value="TreeGrafter"/>
</dbReference>
<dbReference type="GO" id="GO:0015888">
    <property type="term" value="P:thiamine transport"/>
    <property type="evidence" value="ECO:0007669"/>
    <property type="project" value="TreeGrafter"/>
</dbReference>
<keyword evidence="3" id="KW-0813">Transport</keyword>
<dbReference type="InterPro" id="IPR006059">
    <property type="entry name" value="SBP"/>
</dbReference>
<name>A0A3N1MD26_9PROT</name>
<evidence type="ECO:0000313" key="6">
    <source>
        <dbReference type="EMBL" id="ROQ01613.1"/>
    </source>
</evidence>
<dbReference type="SUPFAM" id="SSF53850">
    <property type="entry name" value="Periplasmic binding protein-like II"/>
    <property type="match status" value="1"/>
</dbReference>
<gene>
    <name evidence="6" type="ORF">EDC65_0794</name>
</gene>
<comment type="subcellular location">
    <subcellularLocation>
        <location evidence="1">Periplasm</location>
    </subcellularLocation>
</comment>
<keyword evidence="7" id="KW-1185">Reference proteome</keyword>
<evidence type="ECO:0000313" key="7">
    <source>
        <dbReference type="Proteomes" id="UP000278222"/>
    </source>
</evidence>
<keyword evidence="4" id="KW-0732">Signal</keyword>
<reference evidence="6 7" key="1">
    <citation type="submission" date="2018-11" db="EMBL/GenBank/DDBJ databases">
        <title>Genomic Encyclopedia of Type Strains, Phase IV (KMG-IV): sequencing the most valuable type-strain genomes for metagenomic binning, comparative biology and taxonomic classification.</title>
        <authorList>
            <person name="Goeker M."/>
        </authorList>
    </citation>
    <scope>NUCLEOTIDE SEQUENCE [LARGE SCALE GENOMIC DNA]</scope>
    <source>
        <strain evidence="6 7">DSM 5900</strain>
    </source>
</reference>
<evidence type="ECO:0000256" key="1">
    <source>
        <dbReference type="ARBA" id="ARBA00004418"/>
    </source>
</evidence>
<dbReference type="Pfam" id="PF13416">
    <property type="entry name" value="SBP_bac_8"/>
    <property type="match status" value="1"/>
</dbReference>
<dbReference type="PANTHER" id="PTHR30006">
    <property type="entry name" value="THIAMINE-BINDING PERIPLASMIC PROTEIN-RELATED"/>
    <property type="match status" value="1"/>
</dbReference>
<dbReference type="InterPro" id="IPR006311">
    <property type="entry name" value="TAT_signal"/>
</dbReference>
<dbReference type="AlphaFoldDB" id="A0A3N1MD26"/>
<evidence type="ECO:0000256" key="3">
    <source>
        <dbReference type="ARBA" id="ARBA00022448"/>
    </source>
</evidence>
<accession>A0A3N1MD26</accession>
<dbReference type="PANTHER" id="PTHR30006:SF3">
    <property type="entry name" value="THIAMINE-BINDING PERIPLASMIC PROTEIN"/>
    <property type="match status" value="1"/>
</dbReference>
<comment type="caution">
    <text evidence="6">The sequence shown here is derived from an EMBL/GenBank/DDBJ whole genome shotgun (WGS) entry which is preliminary data.</text>
</comment>
<evidence type="ECO:0000256" key="4">
    <source>
        <dbReference type="ARBA" id="ARBA00022729"/>
    </source>
</evidence>
<dbReference type="RefSeq" id="WP_170216323.1">
    <property type="nucleotide sequence ID" value="NZ_AP019700.1"/>
</dbReference>
<dbReference type="EMBL" id="RJKX01000011">
    <property type="protein sequence ID" value="ROQ01613.1"/>
    <property type="molecule type" value="Genomic_DNA"/>
</dbReference>
<dbReference type="GO" id="GO:0030976">
    <property type="term" value="F:thiamine pyrophosphate binding"/>
    <property type="evidence" value="ECO:0007669"/>
    <property type="project" value="TreeGrafter"/>
</dbReference>
<dbReference type="PROSITE" id="PS51318">
    <property type="entry name" value="TAT"/>
    <property type="match status" value="1"/>
</dbReference>
<keyword evidence="5" id="KW-0574">Periplasm</keyword>
<sequence>MREEQTFAQDCAEILREDLVAGRIDRRTFMKGLVALGLTPAVLGGSAALSRAVQAQATKPKEVVLANFGGDAVPAFTDAFAKPFEAKEAVKLVIDGSGPTTGKIKAMVDAKKVIWDVIDSGTGQAAQLGEAGYLEPIDYSIVDKTKLDPEFAYKWGVINYYFSTVLAWDSTKVQGTPTWADFFDTKKIPGKRMFRRTGLAMLEPALMADGVAPDKLYPIDQKRAMAKIASIKADALYWNSGAESQQLMRTGECVMGILWHTRANILERDSNGRIKWTFNQGIVQPGIWIVPKNPPAGSAWAHKAINAMQDPAGQVLLLERMGNGPANPAASALVKPEFAKVNPSSPENLAKQVKFGGEWWMANQDQLTQAFLDMISS</sequence>
<comment type="similarity">
    <text evidence="2">Belongs to the bacterial solute-binding protein 1 family.</text>
</comment>
<dbReference type="GO" id="GO:0030975">
    <property type="term" value="F:thiamine binding"/>
    <property type="evidence" value="ECO:0007669"/>
    <property type="project" value="TreeGrafter"/>
</dbReference>
<evidence type="ECO:0000256" key="5">
    <source>
        <dbReference type="ARBA" id="ARBA00022764"/>
    </source>
</evidence>
<organism evidence="6 7">
    <name type="scientific">Stella humosa</name>
    <dbReference type="NCBI Taxonomy" id="94"/>
    <lineage>
        <taxon>Bacteria</taxon>
        <taxon>Pseudomonadati</taxon>
        <taxon>Pseudomonadota</taxon>
        <taxon>Alphaproteobacteria</taxon>
        <taxon>Rhodospirillales</taxon>
        <taxon>Stellaceae</taxon>
        <taxon>Stella</taxon>
    </lineage>
</organism>
<dbReference type="Gene3D" id="3.40.190.10">
    <property type="entry name" value="Periplasmic binding protein-like II"/>
    <property type="match status" value="2"/>
</dbReference>
<protein>
    <submittedName>
        <fullName evidence="6">Putative spermidine/putrescine transport system substrate-binding protein</fullName>
    </submittedName>
</protein>
<dbReference type="CDD" id="cd13589">
    <property type="entry name" value="PBP2_polyamine_RpCGA009"/>
    <property type="match status" value="1"/>
</dbReference>
<dbReference type="Proteomes" id="UP000278222">
    <property type="component" value="Unassembled WGS sequence"/>
</dbReference>
<proteinExistence type="inferred from homology"/>
<evidence type="ECO:0000256" key="2">
    <source>
        <dbReference type="ARBA" id="ARBA00008520"/>
    </source>
</evidence>